<name>A0ABR8YTH2_9CLOT</name>
<accession>A0ABR8YTH2</accession>
<comment type="caution">
    <text evidence="1">The sequence shown here is derived from an EMBL/GenBank/DDBJ whole genome shotgun (WGS) entry which is preliminary data.</text>
</comment>
<evidence type="ECO:0000313" key="1">
    <source>
        <dbReference type="EMBL" id="MBD8047510.1"/>
    </source>
</evidence>
<dbReference type="RefSeq" id="WP_191740480.1">
    <property type="nucleotide sequence ID" value="NZ_JACSQB010000079.1"/>
</dbReference>
<proteinExistence type="predicted"/>
<dbReference type="EMBL" id="JACSQB010000079">
    <property type="protein sequence ID" value="MBD8047510.1"/>
    <property type="molecule type" value="Genomic_DNA"/>
</dbReference>
<gene>
    <name evidence="1" type="ORF">H9637_10745</name>
</gene>
<dbReference type="InterPro" id="IPR035948">
    <property type="entry name" value="YwqG-like_sf"/>
</dbReference>
<keyword evidence="2" id="KW-1185">Reference proteome</keyword>
<dbReference type="SUPFAM" id="SSF103032">
    <property type="entry name" value="Hypothetical protein YwqG"/>
    <property type="match status" value="1"/>
</dbReference>
<dbReference type="Gene3D" id="2.30.320.10">
    <property type="entry name" value="YwqG-like"/>
    <property type="match status" value="1"/>
</dbReference>
<reference evidence="1 2" key="1">
    <citation type="submission" date="2020-08" db="EMBL/GenBank/DDBJ databases">
        <title>A Genomic Blueprint of the Chicken Gut Microbiome.</title>
        <authorList>
            <person name="Gilroy R."/>
            <person name="Ravi A."/>
            <person name="Getino M."/>
            <person name="Pursley I."/>
            <person name="Horton D.L."/>
            <person name="Alikhan N.-F."/>
            <person name="Baker D."/>
            <person name="Gharbi K."/>
            <person name="Hall N."/>
            <person name="Watson M."/>
            <person name="Adriaenssens E.M."/>
            <person name="Foster-Nyarko E."/>
            <person name="Jarju S."/>
            <person name="Secka A."/>
            <person name="Antonio M."/>
            <person name="Oren A."/>
            <person name="Chaudhuri R."/>
            <person name="La Ragione R.M."/>
            <person name="Hildebrand F."/>
            <person name="Pallen M.J."/>
        </authorList>
    </citation>
    <scope>NUCLEOTIDE SEQUENCE [LARGE SCALE GENOMIC DNA]</scope>
    <source>
        <strain evidence="1 2">N37</strain>
    </source>
</reference>
<sequence length="425" mass="49477">MSERIPCRSEGCKGTILQITADKTGGYCMPCYQKIKRKEEEEFIKKNRKDINLYDGITDPVEILKIMHTPRKYNPLENYVKYEKTIEEMYTCLSKEDIERMKDYAIKLIESEDIERAQDILLKIVCYTNTEIDKCLRALLKKNECYPEIIFKDAPVDVRDYLIEQVIKGSDTLSLNHMLRALAWIGDERVVHLFYEWKKNPPKWRNKLYVSPEEYSLEAGWELTEDGQRIDLFYTDCYGIKKKNSTKDEPVLLLQAQNKKCEWCGGDLVNLFSFDLTNSSFQFMNMNGVRLNIATCHICNCYGAIYTDIDTNGAVHWSELNIKPQYLCDATDEEAIMPKESIGMLKVKRSCYYAASQFLETTFSQIGGHPTWIQDAEYPKCPKCSKHMKFIGQIDWADIEEYGEGMYYAFICKECNIAATNYQQS</sequence>
<protein>
    <submittedName>
        <fullName evidence="1">DUF1963 domain-containing protein</fullName>
    </submittedName>
</protein>
<dbReference type="Proteomes" id="UP000627166">
    <property type="component" value="Unassembled WGS sequence"/>
</dbReference>
<evidence type="ECO:0000313" key="2">
    <source>
        <dbReference type="Proteomes" id="UP000627166"/>
    </source>
</evidence>
<organism evidence="1 2">
    <name type="scientific">Clostridium faecium</name>
    <dbReference type="NCBI Taxonomy" id="2762223"/>
    <lineage>
        <taxon>Bacteria</taxon>
        <taxon>Bacillati</taxon>
        <taxon>Bacillota</taxon>
        <taxon>Clostridia</taxon>
        <taxon>Eubacteriales</taxon>
        <taxon>Clostridiaceae</taxon>
        <taxon>Clostridium</taxon>
    </lineage>
</organism>